<evidence type="ECO:0000313" key="3">
    <source>
        <dbReference type="Proteomes" id="UP001218218"/>
    </source>
</evidence>
<evidence type="ECO:0000256" key="1">
    <source>
        <dbReference type="SAM" id="SignalP"/>
    </source>
</evidence>
<gene>
    <name evidence="2" type="ORF">DFH08DRAFT_820392</name>
</gene>
<proteinExistence type="predicted"/>
<comment type="caution">
    <text evidence="2">The sequence shown here is derived from an EMBL/GenBank/DDBJ whole genome shotgun (WGS) entry which is preliminary data.</text>
</comment>
<organism evidence="2 3">
    <name type="scientific">Mycena albidolilacea</name>
    <dbReference type="NCBI Taxonomy" id="1033008"/>
    <lineage>
        <taxon>Eukaryota</taxon>
        <taxon>Fungi</taxon>
        <taxon>Dikarya</taxon>
        <taxon>Basidiomycota</taxon>
        <taxon>Agaricomycotina</taxon>
        <taxon>Agaricomycetes</taxon>
        <taxon>Agaricomycetidae</taxon>
        <taxon>Agaricales</taxon>
        <taxon>Marasmiineae</taxon>
        <taxon>Mycenaceae</taxon>
        <taxon>Mycena</taxon>
    </lineage>
</organism>
<reference evidence="2" key="1">
    <citation type="submission" date="2023-03" db="EMBL/GenBank/DDBJ databases">
        <title>Massive genome expansion in bonnet fungi (Mycena s.s.) driven by repeated elements and novel gene families across ecological guilds.</title>
        <authorList>
            <consortium name="Lawrence Berkeley National Laboratory"/>
            <person name="Harder C.B."/>
            <person name="Miyauchi S."/>
            <person name="Viragh M."/>
            <person name="Kuo A."/>
            <person name="Thoen E."/>
            <person name="Andreopoulos B."/>
            <person name="Lu D."/>
            <person name="Skrede I."/>
            <person name="Drula E."/>
            <person name="Henrissat B."/>
            <person name="Morin E."/>
            <person name="Kohler A."/>
            <person name="Barry K."/>
            <person name="LaButti K."/>
            <person name="Morin E."/>
            <person name="Salamov A."/>
            <person name="Lipzen A."/>
            <person name="Mereny Z."/>
            <person name="Hegedus B."/>
            <person name="Baldrian P."/>
            <person name="Stursova M."/>
            <person name="Weitz H."/>
            <person name="Taylor A."/>
            <person name="Grigoriev I.V."/>
            <person name="Nagy L.G."/>
            <person name="Martin F."/>
            <person name="Kauserud H."/>
        </authorList>
    </citation>
    <scope>NUCLEOTIDE SEQUENCE</scope>
    <source>
        <strain evidence="2">CBHHK002</strain>
    </source>
</reference>
<feature type="chain" id="PRO_5042179566" evidence="1">
    <location>
        <begin position="21"/>
        <end position="284"/>
    </location>
</feature>
<feature type="signal peptide" evidence="1">
    <location>
        <begin position="1"/>
        <end position="20"/>
    </location>
</feature>
<keyword evidence="1" id="KW-0732">Signal</keyword>
<keyword evidence="3" id="KW-1185">Reference proteome</keyword>
<protein>
    <submittedName>
        <fullName evidence="2">Uncharacterized protein</fullName>
    </submittedName>
</protein>
<dbReference type="EMBL" id="JARIHO010000060">
    <property type="protein sequence ID" value="KAJ7315821.1"/>
    <property type="molecule type" value="Genomic_DNA"/>
</dbReference>
<accession>A0AAD6ZCS9</accession>
<sequence length="284" mass="31851">MHFSMYSFATLLSVAVSATAFPARLAVESVVDPNVAHEKFAPEDISRVKFRQDAAVSAYLIAKWINPQDNKEVSKDLGPWKDVGTEETFSLKDEGIPDGVLVNICSIVAGKAADRSGFLDPLRFICLCHRGGIISHLEYGNDHRFKVNYAAGKGADFRQTGTPFKGWFDYTGLFDFFRNELESSSSHRGRSRHSYGLLSTSQFQNQYFCAMTGPEQSIHPMEIWESNTLNNLNLLVNPDGDIQSFLIPVAYRRASAFIQSLGSWAIWRLRPALFKVIRRGESVQ</sequence>
<evidence type="ECO:0000313" key="2">
    <source>
        <dbReference type="EMBL" id="KAJ7315821.1"/>
    </source>
</evidence>
<dbReference type="AlphaFoldDB" id="A0AAD6ZCS9"/>
<name>A0AAD6ZCS9_9AGAR</name>
<dbReference type="Proteomes" id="UP001218218">
    <property type="component" value="Unassembled WGS sequence"/>
</dbReference>